<dbReference type="EMBL" id="AZSI01000020">
    <property type="protein sequence ID" value="KEY62885.1"/>
    <property type="molecule type" value="Genomic_DNA"/>
</dbReference>
<comment type="caution">
    <text evidence="2">The sequence shown here is derived from an EMBL/GenBank/DDBJ whole genome shotgun (WGS) entry which is preliminary data.</text>
</comment>
<sequence>MKKFVTENGTFLVSCLVAFLAFIGVLITNNRNKKNIRMQARIDWIENVRKQTANTLSSYHKLMKFRTGNEHKELLWNFQKDLELLSLYFADDKDIDNKANQVLDKWTRFWWHNNKGKHKDLNLLIETISGKQESVSKDEISELKSQISTYLKIEWDRAKNGK</sequence>
<dbReference type="AlphaFoldDB" id="A0A084AC56"/>
<proteinExistence type="predicted"/>
<evidence type="ECO:0000313" key="3">
    <source>
        <dbReference type="Proteomes" id="UP000028401"/>
    </source>
</evidence>
<keyword evidence="1" id="KW-0472">Membrane</keyword>
<evidence type="ECO:0000256" key="1">
    <source>
        <dbReference type="SAM" id="Phobius"/>
    </source>
</evidence>
<name>A0A084AC56_LACLC</name>
<accession>A0A084AC56</accession>
<gene>
    <name evidence="2" type="ORF">U725_00949</name>
</gene>
<protein>
    <submittedName>
        <fullName evidence="2">Putative membrane protein</fullName>
    </submittedName>
</protein>
<evidence type="ECO:0000313" key="2">
    <source>
        <dbReference type="EMBL" id="KEY62885.1"/>
    </source>
</evidence>
<dbReference type="RefSeq" id="WP_011836090.1">
    <property type="nucleotide sequence ID" value="NZ_AZSI01000020.1"/>
</dbReference>
<dbReference type="Proteomes" id="UP000028401">
    <property type="component" value="Unassembled WGS sequence"/>
</dbReference>
<keyword evidence="1" id="KW-0812">Transmembrane</keyword>
<reference evidence="2 3" key="1">
    <citation type="submission" date="2014-06" db="EMBL/GenBank/DDBJ databases">
        <title>Draft genome sequence of the putrescine producing strain Lactococcus lactis subsp cremoris GE214.</title>
        <authorList>
            <person name="Ladero V."/>
            <person name="Linares D.M."/>
            <person name="del Rio B."/>
            <person name="Mayo B."/>
            <person name="Martin M.C."/>
            <person name="Fernandez M."/>
            <person name="Alvarez M.A."/>
        </authorList>
    </citation>
    <scope>NUCLEOTIDE SEQUENCE [LARGE SCALE GENOMIC DNA]</scope>
    <source>
        <strain evidence="2 3">GE214</strain>
    </source>
</reference>
<keyword evidence="1" id="KW-1133">Transmembrane helix</keyword>
<dbReference type="PATRIC" id="fig|1415168.3.peg.1016"/>
<organism evidence="2 3">
    <name type="scientific">Lactococcus cremoris subsp. cremoris GE214</name>
    <dbReference type="NCBI Taxonomy" id="1415168"/>
    <lineage>
        <taxon>Bacteria</taxon>
        <taxon>Bacillati</taxon>
        <taxon>Bacillota</taxon>
        <taxon>Bacilli</taxon>
        <taxon>Lactobacillales</taxon>
        <taxon>Streptococcaceae</taxon>
        <taxon>Lactococcus</taxon>
        <taxon>Lactococcus cremoris subsp. cremoris</taxon>
    </lineage>
</organism>
<feature type="transmembrane region" description="Helical" evidence="1">
    <location>
        <begin position="6"/>
        <end position="28"/>
    </location>
</feature>